<feature type="chain" id="PRO_5021745987" evidence="1">
    <location>
        <begin position="23"/>
        <end position="974"/>
    </location>
</feature>
<protein>
    <submittedName>
        <fullName evidence="2">Uncharacterized protein</fullName>
    </submittedName>
</protein>
<gene>
    <name evidence="2" type="ORF">Enr13x_17230</name>
</gene>
<dbReference type="Proteomes" id="UP000319004">
    <property type="component" value="Chromosome"/>
</dbReference>
<organism evidence="2 3">
    <name type="scientific">Stieleria neptunia</name>
    <dbReference type="NCBI Taxonomy" id="2527979"/>
    <lineage>
        <taxon>Bacteria</taxon>
        <taxon>Pseudomonadati</taxon>
        <taxon>Planctomycetota</taxon>
        <taxon>Planctomycetia</taxon>
        <taxon>Pirellulales</taxon>
        <taxon>Pirellulaceae</taxon>
        <taxon>Stieleria</taxon>
    </lineage>
</organism>
<evidence type="ECO:0000313" key="2">
    <source>
        <dbReference type="EMBL" id="QDV41880.1"/>
    </source>
</evidence>
<sequence length="974" mass="110223" precursor="true">MNHSFAHAMLCCGILGGATALAQELPAQELPFQHAVEVYRSDEDETIAFSLRLEQPFLAEEFEKSNYLRLRSSDPNAYLIYPKETKFHQKHAEFYGRLKGDGKVDVQLSYETVSENLDGTRRVQVREGTITIAIPDVPADRKSVGPRSIFQDWARQQNEHFARLLTYYPDESFFQYCLLQSKARYGVDPPAIPKRMPTQDNLEDGLYKLFTGSLAIQESLQRRTLSSSANRGAYTRHISSISPPRIRSLDYEDLLEQRLDKEKDVAVQVHEISKLVPADQYFLHFNSFASLGETVDLATQWGDDLVRLSKLTAQDNRLLAKLEEQLVIRRSGMEQLFAEGVATEVAVTGSDPYLLDGTDVTVIFRVQDEQAFNKQLIGWIDQERGRHPDLVQRDFNYRGHQVTARYTSDRLVSAFTTRHDDYYVFSNSHRAIRHIVDASLGEIDCLHDAADYRYISTLLPPSRDANSGYYFASDAFIRRIVAPAAKISQKRRVECFNNLVMQNNASLFFRLEHGRSPNSLSEMIEKRFIAADRITCPHGGAYAFDADSDTCTCSLHNRLRYLTPNAELSVQNVSADEAAQYERYKTRYQSFWQKVFDPVATRITVAPTMKLETCVLPMAGSTYYQDVRGMVDQNPQPIDVATIAPSAVASMVMVPGRKNTAQFLMAIPGLANVVSQDPTLTDLEWLGDNVSLHFCDGEIVFEIDPTQLSPINLPIIGEPPAIRQALVGGLILTANMPVYATIDVENKDKAERLLEQFSQKAFLMGGNLGPFPSKIDAYRLPDYRDHEMYVLSARLHAIALRLHIALVNDQLVLATKPEILREVIDASSNAPSPEQPMAHLMFRLNRKALDQLQDDVHLHWAEKSRLACHRNIISIYNFHQLYDAPMDQIAQLSEAKYGIRYFCPEDGHYSYDEGSSQVVCSVHGNRESSRQNPGLNPNASSARFIESIDQIIAYLRYEQQAMIATVEIERNDGK</sequence>
<dbReference type="KEGG" id="snep:Enr13x_17230"/>
<evidence type="ECO:0000256" key="1">
    <source>
        <dbReference type="SAM" id="SignalP"/>
    </source>
</evidence>
<accession>A0A518HM31</accession>
<dbReference type="AlphaFoldDB" id="A0A518HM31"/>
<dbReference type="OrthoDB" id="219532at2"/>
<evidence type="ECO:0000313" key="3">
    <source>
        <dbReference type="Proteomes" id="UP000319004"/>
    </source>
</evidence>
<keyword evidence="1" id="KW-0732">Signal</keyword>
<reference evidence="2 3" key="1">
    <citation type="submission" date="2019-03" db="EMBL/GenBank/DDBJ databases">
        <title>Deep-cultivation of Planctomycetes and their phenomic and genomic characterization uncovers novel biology.</title>
        <authorList>
            <person name="Wiegand S."/>
            <person name="Jogler M."/>
            <person name="Boedeker C."/>
            <person name="Pinto D."/>
            <person name="Vollmers J."/>
            <person name="Rivas-Marin E."/>
            <person name="Kohn T."/>
            <person name="Peeters S.H."/>
            <person name="Heuer A."/>
            <person name="Rast P."/>
            <person name="Oberbeckmann S."/>
            <person name="Bunk B."/>
            <person name="Jeske O."/>
            <person name="Meyerdierks A."/>
            <person name="Storesund J.E."/>
            <person name="Kallscheuer N."/>
            <person name="Luecker S."/>
            <person name="Lage O.M."/>
            <person name="Pohl T."/>
            <person name="Merkel B.J."/>
            <person name="Hornburger P."/>
            <person name="Mueller R.-W."/>
            <person name="Bruemmer F."/>
            <person name="Labrenz M."/>
            <person name="Spormann A.M."/>
            <person name="Op den Camp H."/>
            <person name="Overmann J."/>
            <person name="Amann R."/>
            <person name="Jetten M.S.M."/>
            <person name="Mascher T."/>
            <person name="Medema M.H."/>
            <person name="Devos D.P."/>
            <person name="Kaster A.-K."/>
            <person name="Ovreas L."/>
            <person name="Rohde M."/>
            <person name="Galperin M.Y."/>
            <person name="Jogler C."/>
        </authorList>
    </citation>
    <scope>NUCLEOTIDE SEQUENCE [LARGE SCALE GENOMIC DNA]</scope>
    <source>
        <strain evidence="2 3">Enr13</strain>
    </source>
</reference>
<keyword evidence="3" id="KW-1185">Reference proteome</keyword>
<dbReference type="RefSeq" id="WP_145385552.1">
    <property type="nucleotide sequence ID" value="NZ_CP037423.1"/>
</dbReference>
<name>A0A518HM31_9BACT</name>
<proteinExistence type="predicted"/>
<dbReference type="EMBL" id="CP037423">
    <property type="protein sequence ID" value="QDV41880.1"/>
    <property type="molecule type" value="Genomic_DNA"/>
</dbReference>
<feature type="signal peptide" evidence="1">
    <location>
        <begin position="1"/>
        <end position="22"/>
    </location>
</feature>